<dbReference type="EMBL" id="UHFN01000007">
    <property type="protein sequence ID" value="SUN62857.1"/>
    <property type="molecule type" value="Genomic_DNA"/>
</dbReference>
<dbReference type="InterPro" id="IPR001360">
    <property type="entry name" value="Glyco_hydro_1"/>
</dbReference>
<evidence type="ECO:0000256" key="2">
    <source>
        <dbReference type="ARBA" id="ARBA00022801"/>
    </source>
</evidence>
<dbReference type="InterPro" id="IPR018120">
    <property type="entry name" value="Glyco_hydro_1_AS"/>
</dbReference>
<reference evidence="6 7" key="1">
    <citation type="submission" date="2018-06" db="EMBL/GenBank/DDBJ databases">
        <authorList>
            <consortium name="Pathogen Informatics"/>
            <person name="Doyle S."/>
        </authorList>
    </citation>
    <scope>NUCLEOTIDE SEQUENCE [LARGE SCALE GENOMIC DNA]</scope>
    <source>
        <strain evidence="6 7">NCTC12224</strain>
    </source>
</reference>
<dbReference type="PRINTS" id="PR00131">
    <property type="entry name" value="GLHYDRLASE1"/>
</dbReference>
<evidence type="ECO:0000256" key="5">
    <source>
        <dbReference type="RuleBase" id="RU003690"/>
    </source>
</evidence>
<dbReference type="InterPro" id="IPR017853">
    <property type="entry name" value="GH"/>
</dbReference>
<dbReference type="EC" id="3.2.1.86" evidence="6"/>
<dbReference type="Pfam" id="PF00232">
    <property type="entry name" value="Glyco_hydro_1"/>
    <property type="match status" value="1"/>
</dbReference>
<sequence>MTTYTFPKDFFWGTASSGPQTEGRFDGDGKGDNIWDYWFSKEPERFFNQVGPDKTSYNYLRYKEDVELMTKTGHNSFRTSIQWSRLIPDGVGEVNEKAVAFYNDYIDELIAHGITPFINLYHFDMPMALQEKGGWLNRETVDAYVRYAKICFDLFGDRVKYWFTHNEPIVPVEGGYLYDFHYPNEKNLKHAIQVVFNEALASSLAIKAYHESQDGQIGIILNLTPSYPRDEKNAEDVKAARIADAFFNRSFLDPAIKGEYPEDLIAIVKDLDMIPQHTPEDLKTIKDNTIDLLGINYYQPRRIKAKENPADIDPNCPMPEDYFDYYDMPNKKMNPYRGWEIYEKGIYDILINVRDNYGNIPCYISENGMGVEGEERYINANGQIKDDYRIDFIKDHLRYLHQAIQEGANCLGYHLWTCMDNWSWTNAYKNRYGLIAVDLDKEGKRTIKKSGYFFKTLAEQNGFSD</sequence>
<name>A0A380KF04_9STRE</name>
<dbReference type="GO" id="GO:0016052">
    <property type="term" value="P:carbohydrate catabolic process"/>
    <property type="evidence" value="ECO:0007669"/>
    <property type="project" value="TreeGrafter"/>
</dbReference>
<dbReference type="PANTHER" id="PTHR10353">
    <property type="entry name" value="GLYCOSYL HYDROLASE"/>
    <property type="match status" value="1"/>
</dbReference>
<keyword evidence="3 6" id="KW-0326">Glycosidase</keyword>
<organism evidence="6 7">
    <name type="scientific">Streptococcus hyointestinalis</name>
    <dbReference type="NCBI Taxonomy" id="1337"/>
    <lineage>
        <taxon>Bacteria</taxon>
        <taxon>Bacillati</taxon>
        <taxon>Bacillota</taxon>
        <taxon>Bacilli</taxon>
        <taxon>Lactobacillales</taxon>
        <taxon>Streptococcaceae</taxon>
        <taxon>Streptococcus</taxon>
    </lineage>
</organism>
<evidence type="ECO:0000313" key="7">
    <source>
        <dbReference type="Proteomes" id="UP000254924"/>
    </source>
</evidence>
<evidence type="ECO:0000256" key="4">
    <source>
        <dbReference type="PROSITE-ProRule" id="PRU10055"/>
    </source>
</evidence>
<gene>
    <name evidence="6" type="primary">gmuD</name>
    <name evidence="6" type="ORF">NCTC12224_02108</name>
</gene>
<dbReference type="PANTHER" id="PTHR10353:SF139">
    <property type="entry name" value="6-PHOSPHO-BETA-GLUCOSIDASE GMUD"/>
    <property type="match status" value="1"/>
</dbReference>
<dbReference type="Gene3D" id="3.20.20.80">
    <property type="entry name" value="Glycosidases"/>
    <property type="match status" value="1"/>
</dbReference>
<keyword evidence="2 6" id="KW-0378">Hydrolase</keyword>
<comment type="similarity">
    <text evidence="1 5">Belongs to the glycosyl hydrolase 1 family.</text>
</comment>
<dbReference type="SUPFAM" id="SSF51445">
    <property type="entry name" value="(Trans)glycosidases"/>
    <property type="match status" value="1"/>
</dbReference>
<feature type="active site" description="Nucleophile" evidence="4">
    <location>
        <position position="366"/>
    </location>
</feature>
<dbReference type="AlphaFoldDB" id="A0A380KF04"/>
<evidence type="ECO:0000256" key="1">
    <source>
        <dbReference type="ARBA" id="ARBA00010838"/>
    </source>
</evidence>
<dbReference type="GO" id="GO:0005829">
    <property type="term" value="C:cytosol"/>
    <property type="evidence" value="ECO:0007669"/>
    <property type="project" value="TreeGrafter"/>
</dbReference>
<accession>A0A380KF04</accession>
<dbReference type="Proteomes" id="UP000254924">
    <property type="component" value="Unassembled WGS sequence"/>
</dbReference>
<evidence type="ECO:0000313" key="6">
    <source>
        <dbReference type="EMBL" id="SUN62857.1"/>
    </source>
</evidence>
<dbReference type="OrthoDB" id="9765195at2"/>
<protein>
    <submittedName>
        <fullName evidence="6">Beta-glucosidase</fullName>
        <ecNumber evidence="6">3.2.1.21</ecNumber>
        <ecNumber evidence="6">3.2.1.86</ecNumber>
    </submittedName>
</protein>
<dbReference type="EC" id="3.2.1.21" evidence="6"/>
<evidence type="ECO:0000256" key="3">
    <source>
        <dbReference type="ARBA" id="ARBA00023295"/>
    </source>
</evidence>
<keyword evidence="7" id="KW-1185">Reference proteome</keyword>
<proteinExistence type="inferred from homology"/>
<dbReference type="GO" id="GO:0008706">
    <property type="term" value="F:6-phospho-beta-glucosidase activity"/>
    <property type="evidence" value="ECO:0007669"/>
    <property type="project" value="UniProtKB-EC"/>
</dbReference>
<dbReference type="PROSITE" id="PS00572">
    <property type="entry name" value="GLYCOSYL_HYDROL_F1_1"/>
    <property type="match status" value="1"/>
</dbReference>
<dbReference type="FunFam" id="3.20.20.80:FF:000004">
    <property type="entry name" value="Beta-glucosidase 6-phospho-beta-glucosidase"/>
    <property type="match status" value="1"/>
</dbReference>